<keyword evidence="4" id="KW-0521">NADP</keyword>
<reference evidence="10" key="1">
    <citation type="submission" date="2023-03" db="EMBL/GenBank/DDBJ databases">
        <title>Mating type loci evolution in Malassezia.</title>
        <authorList>
            <person name="Coelho M.A."/>
        </authorList>
    </citation>
    <scope>NUCLEOTIDE SEQUENCE</scope>
    <source>
        <strain evidence="10">CBS 11721</strain>
    </source>
</reference>
<evidence type="ECO:0000313" key="10">
    <source>
        <dbReference type="EMBL" id="WFD33960.1"/>
    </source>
</evidence>
<dbReference type="EMBL" id="CP119877">
    <property type="protein sequence ID" value="WFD33960.1"/>
    <property type="molecule type" value="Genomic_DNA"/>
</dbReference>
<dbReference type="GO" id="GO:0016491">
    <property type="term" value="F:oxidoreductase activity"/>
    <property type="evidence" value="ECO:0007669"/>
    <property type="project" value="UniProtKB-KW"/>
</dbReference>
<keyword evidence="5" id="KW-0560">Oxidoreductase</keyword>
<dbReference type="SUPFAM" id="SSF51735">
    <property type="entry name" value="NAD(P)-binding Rossmann-fold domains"/>
    <property type="match status" value="1"/>
</dbReference>
<evidence type="ECO:0000256" key="7">
    <source>
        <dbReference type="ARBA" id="ARBA00023160"/>
    </source>
</evidence>
<evidence type="ECO:0000256" key="9">
    <source>
        <dbReference type="SAM" id="Phobius"/>
    </source>
</evidence>
<keyword evidence="7" id="KW-0275">Fatty acid biosynthesis</keyword>
<evidence type="ECO:0000256" key="1">
    <source>
        <dbReference type="ARBA" id="ARBA00005194"/>
    </source>
</evidence>
<evidence type="ECO:0008006" key="12">
    <source>
        <dbReference type="Google" id="ProtNLM"/>
    </source>
</evidence>
<dbReference type="Proteomes" id="UP001219933">
    <property type="component" value="Chromosome 1"/>
</dbReference>
<comment type="similarity">
    <text evidence="8">Belongs to the short-chain dehydrogenases/reductases (SDR) family.</text>
</comment>
<gene>
    <name evidence="10" type="ORF">MCUN1_000788</name>
</gene>
<keyword evidence="9" id="KW-0472">Membrane</keyword>
<dbReference type="GO" id="GO:0005783">
    <property type="term" value="C:endoplasmic reticulum"/>
    <property type="evidence" value="ECO:0007669"/>
    <property type="project" value="TreeGrafter"/>
</dbReference>
<evidence type="ECO:0000256" key="8">
    <source>
        <dbReference type="RuleBase" id="RU000363"/>
    </source>
</evidence>
<dbReference type="PROSITE" id="PS00061">
    <property type="entry name" value="ADH_SHORT"/>
    <property type="match status" value="1"/>
</dbReference>
<dbReference type="PIRSF" id="PIRSF000126">
    <property type="entry name" value="11-beta-HSD1"/>
    <property type="match status" value="1"/>
</dbReference>
<evidence type="ECO:0000256" key="3">
    <source>
        <dbReference type="ARBA" id="ARBA00022832"/>
    </source>
</evidence>
<feature type="transmembrane region" description="Helical" evidence="9">
    <location>
        <begin position="20"/>
        <end position="42"/>
    </location>
</feature>
<dbReference type="PRINTS" id="PR00080">
    <property type="entry name" value="SDRFAMILY"/>
</dbReference>
<dbReference type="PANTHER" id="PTHR43086">
    <property type="entry name" value="VERY-LONG-CHAIN 3-OXOOACYL-COA REDUCTASE"/>
    <property type="match status" value="1"/>
</dbReference>
<name>A0AAF0J5E0_9BASI</name>
<protein>
    <recommendedName>
        <fullName evidence="12">Very-long-chain 3-oxoacyl-CoA reductase</fullName>
    </recommendedName>
</protein>
<sequence length="297" mass="31793">MCHNLISQQQIEQVPQCVVLSFAAVGVVAVALVLFAVLRAVAEIHILPGRALSRYGANTRSRGAGSWALVTGATDGIGREFAMQLAARGFNVVLASRTLAKLEALAREIESKYVGTKTLVQAIDFSQPSEAQYGELARNTLHLDVAVLVNNVGRSHDMPVAFAESDVDEMEGIVNVNVLGTLRVTRIFAPRLAARRNGLILSIGSFSGQLATPLLATYAGSKAFLIGWSQALAEEMRRVNVDVAVLNTFFVVSNMSKLRRPTLMAPTPKQYVAAALSRLGRPGGAIGRVYTTTPCTT</sequence>
<organism evidence="10 11">
    <name type="scientific">Malassezia cuniculi</name>
    <dbReference type="NCBI Taxonomy" id="948313"/>
    <lineage>
        <taxon>Eukaryota</taxon>
        <taxon>Fungi</taxon>
        <taxon>Dikarya</taxon>
        <taxon>Basidiomycota</taxon>
        <taxon>Ustilaginomycotina</taxon>
        <taxon>Malasseziomycetes</taxon>
        <taxon>Malasseziales</taxon>
        <taxon>Malasseziaceae</taxon>
        <taxon>Malassezia</taxon>
    </lineage>
</organism>
<dbReference type="AlphaFoldDB" id="A0AAF0J5E0"/>
<keyword evidence="3" id="KW-0276">Fatty acid metabolism</keyword>
<dbReference type="InterPro" id="IPR020904">
    <property type="entry name" value="Sc_DH/Rdtase_CS"/>
</dbReference>
<proteinExistence type="inferred from homology"/>
<dbReference type="GO" id="GO:0030497">
    <property type="term" value="P:fatty acid elongation"/>
    <property type="evidence" value="ECO:0007669"/>
    <property type="project" value="TreeGrafter"/>
</dbReference>
<dbReference type="PANTHER" id="PTHR43086:SF2">
    <property type="entry name" value="HYDROXYSTEROID DEHYDROGENASE-LIKE PROTEIN 1"/>
    <property type="match status" value="1"/>
</dbReference>
<dbReference type="InterPro" id="IPR036291">
    <property type="entry name" value="NAD(P)-bd_dom_sf"/>
</dbReference>
<keyword evidence="9" id="KW-0812">Transmembrane</keyword>
<accession>A0AAF0J5E0</accession>
<evidence type="ECO:0000313" key="11">
    <source>
        <dbReference type="Proteomes" id="UP001219933"/>
    </source>
</evidence>
<dbReference type="InterPro" id="IPR002347">
    <property type="entry name" value="SDR_fam"/>
</dbReference>
<evidence type="ECO:0000256" key="6">
    <source>
        <dbReference type="ARBA" id="ARBA00023098"/>
    </source>
</evidence>
<dbReference type="PRINTS" id="PR00081">
    <property type="entry name" value="GDHRDH"/>
</dbReference>
<comment type="pathway">
    <text evidence="1">Lipid metabolism; fatty acid biosynthesis.</text>
</comment>
<keyword evidence="2" id="KW-0444">Lipid biosynthesis</keyword>
<keyword evidence="11" id="KW-1185">Reference proteome</keyword>
<dbReference type="Gene3D" id="3.40.50.720">
    <property type="entry name" value="NAD(P)-binding Rossmann-like Domain"/>
    <property type="match status" value="1"/>
</dbReference>
<dbReference type="Pfam" id="PF00106">
    <property type="entry name" value="adh_short"/>
    <property type="match status" value="1"/>
</dbReference>
<evidence type="ECO:0000256" key="5">
    <source>
        <dbReference type="ARBA" id="ARBA00023002"/>
    </source>
</evidence>
<dbReference type="CDD" id="cd05356">
    <property type="entry name" value="17beta-HSD1_like_SDR_c"/>
    <property type="match status" value="1"/>
</dbReference>
<keyword evidence="9" id="KW-1133">Transmembrane helix</keyword>
<evidence type="ECO:0000256" key="2">
    <source>
        <dbReference type="ARBA" id="ARBA00022516"/>
    </source>
</evidence>
<keyword evidence="6" id="KW-0443">Lipid metabolism</keyword>
<evidence type="ECO:0000256" key="4">
    <source>
        <dbReference type="ARBA" id="ARBA00022857"/>
    </source>
</evidence>